<dbReference type="Pfam" id="PF13365">
    <property type="entry name" value="Trypsin_2"/>
    <property type="match status" value="1"/>
</dbReference>
<dbReference type="InterPro" id="IPR001478">
    <property type="entry name" value="PDZ"/>
</dbReference>
<dbReference type="InterPro" id="IPR051201">
    <property type="entry name" value="Chloro_Bact_Ser_Proteases"/>
</dbReference>
<dbReference type="PANTHER" id="PTHR43343">
    <property type="entry name" value="PEPTIDASE S12"/>
    <property type="match status" value="1"/>
</dbReference>
<keyword evidence="2" id="KW-0378">Hydrolase</keyword>
<dbReference type="Gene3D" id="2.30.42.10">
    <property type="match status" value="1"/>
</dbReference>
<organism evidence="4">
    <name type="scientific">uncultured Thermomicrobiales bacterium</name>
    <dbReference type="NCBI Taxonomy" id="1645740"/>
    <lineage>
        <taxon>Bacteria</taxon>
        <taxon>Pseudomonadati</taxon>
        <taxon>Thermomicrobiota</taxon>
        <taxon>Thermomicrobia</taxon>
        <taxon>Thermomicrobiales</taxon>
        <taxon>environmental samples</taxon>
    </lineage>
</organism>
<evidence type="ECO:0000259" key="3">
    <source>
        <dbReference type="SMART" id="SM00228"/>
    </source>
</evidence>
<dbReference type="SUPFAM" id="SSF50494">
    <property type="entry name" value="Trypsin-like serine proteases"/>
    <property type="match status" value="1"/>
</dbReference>
<dbReference type="EMBL" id="CADCWJ010000264">
    <property type="protein sequence ID" value="CAA9555002.1"/>
    <property type="molecule type" value="Genomic_DNA"/>
</dbReference>
<dbReference type="GO" id="GO:0006508">
    <property type="term" value="P:proteolysis"/>
    <property type="evidence" value="ECO:0007669"/>
    <property type="project" value="UniProtKB-KW"/>
</dbReference>
<dbReference type="InterPro" id="IPR036034">
    <property type="entry name" value="PDZ_sf"/>
</dbReference>
<dbReference type="Pfam" id="PF13180">
    <property type="entry name" value="PDZ_2"/>
    <property type="match status" value="1"/>
</dbReference>
<protein>
    <recommendedName>
        <fullName evidence="3">PDZ domain-containing protein</fullName>
    </recommendedName>
</protein>
<dbReference type="PANTHER" id="PTHR43343:SF3">
    <property type="entry name" value="PROTEASE DO-LIKE 8, CHLOROPLASTIC"/>
    <property type="match status" value="1"/>
</dbReference>
<evidence type="ECO:0000256" key="2">
    <source>
        <dbReference type="ARBA" id="ARBA00022801"/>
    </source>
</evidence>
<evidence type="ECO:0000313" key="4">
    <source>
        <dbReference type="EMBL" id="CAA9555002.1"/>
    </source>
</evidence>
<reference evidence="4" key="1">
    <citation type="submission" date="2020-02" db="EMBL/GenBank/DDBJ databases">
        <authorList>
            <person name="Meier V. D."/>
        </authorList>
    </citation>
    <scope>NUCLEOTIDE SEQUENCE</scope>
    <source>
        <strain evidence="4">AVDCRST_MAG87</strain>
    </source>
</reference>
<proteinExistence type="predicted"/>
<feature type="domain" description="PDZ" evidence="3">
    <location>
        <begin position="281"/>
        <end position="364"/>
    </location>
</feature>
<dbReference type="InterPro" id="IPR001940">
    <property type="entry name" value="Peptidase_S1C"/>
</dbReference>
<dbReference type="SMART" id="SM00228">
    <property type="entry name" value="PDZ"/>
    <property type="match status" value="1"/>
</dbReference>
<dbReference type="AlphaFoldDB" id="A0A6J4UMC7"/>
<dbReference type="PRINTS" id="PR00834">
    <property type="entry name" value="PROTEASES2C"/>
</dbReference>
<evidence type="ECO:0000256" key="1">
    <source>
        <dbReference type="ARBA" id="ARBA00022670"/>
    </source>
</evidence>
<dbReference type="InterPro" id="IPR009003">
    <property type="entry name" value="Peptidase_S1_PA"/>
</dbReference>
<dbReference type="GO" id="GO:0004252">
    <property type="term" value="F:serine-type endopeptidase activity"/>
    <property type="evidence" value="ECO:0007669"/>
    <property type="project" value="InterPro"/>
</dbReference>
<sequence length="382" mass="40634">MLHAVAPCFLPGRAGIALLHRPVRSAHQVLKVDAIHREARHDQGERLSGGLIRFSFILTAMCRNRENQSMSADHSDQTQHQNLQLGEVFADAVERAAPGVVAVHGRRRLPATGTVWSVDGTNSVIVTASHVIEREEQLAIRMADESRVPATLVGRDLSRDIAVLRADTASLPPITRREGEARVGSMVMAIGRPWAVSPQATFGTVNAVGMYRFRRSRSAFVIHADVTMLPGFSGGPLIDAAGSVMGINTSGLGRWGGVTIPVDQIQRVADDIVAYGYVRSAWIGVTVQPVELPAQSREGLDGQDTGLLVAGIAAESPAARAGLLVGDILVTLAGQPLTDPLDLKHLLGGDLIGTSLDVAGLRGGVAQTFTVEPVEHPDQKRS</sequence>
<dbReference type="Gene3D" id="2.40.10.120">
    <property type="match status" value="1"/>
</dbReference>
<name>A0A6J4UMC7_9BACT</name>
<gene>
    <name evidence="4" type="ORF">AVDCRST_MAG87-1146</name>
</gene>
<dbReference type="SUPFAM" id="SSF50156">
    <property type="entry name" value="PDZ domain-like"/>
    <property type="match status" value="1"/>
</dbReference>
<accession>A0A6J4UMC7</accession>
<keyword evidence="1" id="KW-0645">Protease</keyword>